<comment type="caution">
    <text evidence="4">The sequence shown here is derived from an EMBL/GenBank/DDBJ whole genome shotgun (WGS) entry which is preliminary data.</text>
</comment>
<protein>
    <submittedName>
        <fullName evidence="4">Electron transfer protein with DM13 domain protein</fullName>
    </submittedName>
</protein>
<feature type="signal peptide" evidence="2">
    <location>
        <begin position="1"/>
        <end position="21"/>
    </location>
</feature>
<feature type="domain" description="DM13" evidence="3">
    <location>
        <begin position="53"/>
        <end position="168"/>
    </location>
</feature>
<reference evidence="4" key="1">
    <citation type="journal article" date="2020" name="mSystems">
        <title>Genome- and Community-Level Interaction Insights into Carbon Utilization and Element Cycling Functions of Hydrothermarchaeota in Hydrothermal Sediment.</title>
        <authorList>
            <person name="Zhou Z."/>
            <person name="Liu Y."/>
            <person name="Xu W."/>
            <person name="Pan J."/>
            <person name="Luo Z.H."/>
            <person name="Li M."/>
        </authorList>
    </citation>
    <scope>NUCLEOTIDE SEQUENCE [LARGE SCALE GENOMIC DNA]</scope>
    <source>
        <strain evidence="4">SpSt-418</strain>
    </source>
</reference>
<gene>
    <name evidence="4" type="ORF">ENR64_00680</name>
</gene>
<dbReference type="AlphaFoldDB" id="A0A7C3KC50"/>
<evidence type="ECO:0000256" key="2">
    <source>
        <dbReference type="SAM" id="SignalP"/>
    </source>
</evidence>
<proteinExistence type="predicted"/>
<dbReference type="InterPro" id="IPR019545">
    <property type="entry name" value="DM13_domain"/>
</dbReference>
<name>A0A7C3KC50_9CYAN</name>
<feature type="chain" id="PRO_5027737113" evidence="2">
    <location>
        <begin position="22"/>
        <end position="168"/>
    </location>
</feature>
<evidence type="ECO:0000256" key="1">
    <source>
        <dbReference type="SAM" id="MobiDB-lite"/>
    </source>
</evidence>
<dbReference type="Pfam" id="PF10517">
    <property type="entry name" value="DM13"/>
    <property type="match status" value="1"/>
</dbReference>
<feature type="compositionally biased region" description="Low complexity" evidence="1">
    <location>
        <begin position="35"/>
        <end position="49"/>
    </location>
</feature>
<sequence length="168" mass="17506">MRLIPLSLGLLTLVLAACAPAVTNQQAIATPSVETVSPSPKTTASSPSPQLAQAIKSGKFVSGEHPTKGNARIVKKNGQTFVEFDGSFKTDAGPALVVALHRSSNVLAGTKPPAYPIKSGDYVVLAPLKKTSGAQSYQIPGNINLANYQSVLVWCQQFNATFGAASLK</sequence>
<feature type="region of interest" description="Disordered" evidence="1">
    <location>
        <begin position="31"/>
        <end position="50"/>
    </location>
</feature>
<keyword evidence="2" id="KW-0732">Signal</keyword>
<evidence type="ECO:0000259" key="3">
    <source>
        <dbReference type="PROSITE" id="PS51549"/>
    </source>
</evidence>
<accession>A0A7C3KC50</accession>
<dbReference type="EMBL" id="DSRU01000013">
    <property type="protein sequence ID" value="HFM96285.1"/>
    <property type="molecule type" value="Genomic_DNA"/>
</dbReference>
<dbReference type="PROSITE" id="PS51257">
    <property type="entry name" value="PROKAR_LIPOPROTEIN"/>
    <property type="match status" value="1"/>
</dbReference>
<organism evidence="4">
    <name type="scientific">Oscillatoriales cyanobacterium SpSt-418</name>
    <dbReference type="NCBI Taxonomy" id="2282169"/>
    <lineage>
        <taxon>Bacteria</taxon>
        <taxon>Bacillati</taxon>
        <taxon>Cyanobacteriota</taxon>
        <taxon>Cyanophyceae</taxon>
        <taxon>Oscillatoriophycideae</taxon>
        <taxon>Oscillatoriales</taxon>
    </lineage>
</organism>
<dbReference type="PROSITE" id="PS51549">
    <property type="entry name" value="DM13"/>
    <property type="match status" value="1"/>
</dbReference>
<evidence type="ECO:0000313" key="4">
    <source>
        <dbReference type="EMBL" id="HFM96285.1"/>
    </source>
</evidence>